<dbReference type="Pfam" id="PF25598">
    <property type="entry name" value="ARM_PUB"/>
    <property type="match status" value="1"/>
</dbReference>
<dbReference type="InterPro" id="IPR011989">
    <property type="entry name" value="ARM-like"/>
</dbReference>
<dbReference type="InterPro" id="IPR000225">
    <property type="entry name" value="Armadillo"/>
</dbReference>
<reference evidence="11" key="2">
    <citation type="submission" date="2025-08" db="UniProtKB">
        <authorList>
            <consortium name="RefSeq"/>
        </authorList>
    </citation>
    <scope>IDENTIFICATION</scope>
    <source>
        <tissue evidence="11">Leaf</tissue>
    </source>
</reference>
<dbReference type="GO" id="GO:0061630">
    <property type="term" value="F:ubiquitin protein ligase activity"/>
    <property type="evidence" value="ECO:0007669"/>
    <property type="project" value="UniProtKB-EC"/>
</dbReference>
<dbReference type="GO" id="GO:0007166">
    <property type="term" value="P:cell surface receptor signaling pathway"/>
    <property type="evidence" value="ECO:0007669"/>
    <property type="project" value="InterPro"/>
</dbReference>
<organism evidence="10 11">
    <name type="scientific">Spinacia oleracea</name>
    <name type="common">Spinach</name>
    <dbReference type="NCBI Taxonomy" id="3562"/>
    <lineage>
        <taxon>Eukaryota</taxon>
        <taxon>Viridiplantae</taxon>
        <taxon>Streptophyta</taxon>
        <taxon>Embryophyta</taxon>
        <taxon>Tracheophyta</taxon>
        <taxon>Spermatophyta</taxon>
        <taxon>Magnoliopsida</taxon>
        <taxon>eudicotyledons</taxon>
        <taxon>Gunneridae</taxon>
        <taxon>Pentapetalae</taxon>
        <taxon>Caryophyllales</taxon>
        <taxon>Chenopodiaceae</taxon>
        <taxon>Chenopodioideae</taxon>
        <taxon>Anserineae</taxon>
        <taxon>Spinacia</taxon>
    </lineage>
</organism>
<gene>
    <name evidence="11" type="primary">LOC110805287</name>
</gene>
<evidence type="ECO:0000259" key="9">
    <source>
        <dbReference type="PROSITE" id="PS51698"/>
    </source>
</evidence>
<reference evidence="10" key="1">
    <citation type="journal article" date="2021" name="Nat. Commun.">
        <title>Genomic analyses provide insights into spinach domestication and the genetic basis of agronomic traits.</title>
        <authorList>
            <person name="Cai X."/>
            <person name="Sun X."/>
            <person name="Xu C."/>
            <person name="Sun H."/>
            <person name="Wang X."/>
            <person name="Ge C."/>
            <person name="Zhang Z."/>
            <person name="Wang Q."/>
            <person name="Fei Z."/>
            <person name="Jiao C."/>
            <person name="Wang Q."/>
        </authorList>
    </citation>
    <scope>NUCLEOTIDE SEQUENCE [LARGE SCALE GENOMIC DNA]</scope>
    <source>
        <strain evidence="10">cv. Varoflay</strain>
    </source>
</reference>
<dbReference type="GO" id="GO:0016567">
    <property type="term" value="P:protein ubiquitination"/>
    <property type="evidence" value="ECO:0007669"/>
    <property type="project" value="InterPro"/>
</dbReference>
<dbReference type="SUPFAM" id="SSF57850">
    <property type="entry name" value="RING/U-box"/>
    <property type="match status" value="1"/>
</dbReference>
<comment type="pathway">
    <text evidence="2">Protein modification; protein ubiquitination.</text>
</comment>
<dbReference type="AlphaFoldDB" id="A0A9R0KCH5"/>
<accession>A0A9R0KCH5</accession>
<dbReference type="RefSeq" id="XP_021866575.2">
    <property type="nucleotide sequence ID" value="XM_022010883.2"/>
</dbReference>
<dbReference type="GO" id="GO:0005737">
    <property type="term" value="C:cytoplasm"/>
    <property type="evidence" value="ECO:0000318"/>
    <property type="project" value="GO_Central"/>
</dbReference>
<dbReference type="InterPro" id="IPR013083">
    <property type="entry name" value="Znf_RING/FYVE/PHD"/>
</dbReference>
<dbReference type="InterPro" id="IPR057623">
    <property type="entry name" value="PUB12-19-like_N"/>
</dbReference>
<dbReference type="Pfam" id="PF04564">
    <property type="entry name" value="U-box"/>
    <property type="match status" value="1"/>
</dbReference>
<dbReference type="PANTHER" id="PTHR23315">
    <property type="entry name" value="U BOX DOMAIN-CONTAINING"/>
    <property type="match status" value="1"/>
</dbReference>
<dbReference type="Gene3D" id="3.30.40.10">
    <property type="entry name" value="Zinc/RING finger domain, C3HC4 (zinc finger)"/>
    <property type="match status" value="1"/>
</dbReference>
<dbReference type="EC" id="2.3.2.27" evidence="3"/>
<keyword evidence="5" id="KW-0677">Repeat</keyword>
<dbReference type="Proteomes" id="UP000813463">
    <property type="component" value="Chromosome 5"/>
</dbReference>
<evidence type="ECO:0000256" key="4">
    <source>
        <dbReference type="ARBA" id="ARBA00022679"/>
    </source>
</evidence>
<evidence type="ECO:0000313" key="10">
    <source>
        <dbReference type="Proteomes" id="UP000813463"/>
    </source>
</evidence>
<evidence type="ECO:0000256" key="8">
    <source>
        <dbReference type="SAM" id="MobiDB-lite"/>
    </source>
</evidence>
<dbReference type="InterPro" id="IPR036537">
    <property type="entry name" value="Adaptor_Cbl_N_dom_sf"/>
</dbReference>
<dbReference type="KEGG" id="soe:110805287"/>
<keyword evidence="10" id="KW-1185">Reference proteome</keyword>
<dbReference type="CDD" id="cd21037">
    <property type="entry name" value="MLKL_NTD"/>
    <property type="match status" value="1"/>
</dbReference>
<feature type="repeat" description="ARM" evidence="7">
    <location>
        <begin position="534"/>
        <end position="576"/>
    </location>
</feature>
<dbReference type="InterPro" id="IPR059179">
    <property type="entry name" value="MLKL-like_MCAfunc"/>
</dbReference>
<dbReference type="Gene3D" id="1.25.10.10">
    <property type="entry name" value="Leucine-rich Repeat Variant"/>
    <property type="match status" value="1"/>
</dbReference>
<evidence type="ECO:0000256" key="3">
    <source>
        <dbReference type="ARBA" id="ARBA00012483"/>
    </source>
</evidence>
<dbReference type="SUPFAM" id="SSF48371">
    <property type="entry name" value="ARM repeat"/>
    <property type="match status" value="1"/>
</dbReference>
<name>A0A9R0KCH5_SPIOL</name>
<dbReference type="Gene3D" id="1.20.930.20">
    <property type="entry name" value="Adaptor protein Cbl, N-terminal domain"/>
    <property type="match status" value="1"/>
</dbReference>
<keyword evidence="4" id="KW-0808">Transferase</keyword>
<evidence type="ECO:0000256" key="5">
    <source>
        <dbReference type="ARBA" id="ARBA00022737"/>
    </source>
</evidence>
<dbReference type="Pfam" id="PF25368">
    <property type="entry name" value="PUB10_N"/>
    <property type="match status" value="1"/>
</dbReference>
<feature type="domain" description="U-box" evidence="9">
    <location>
        <begin position="309"/>
        <end position="383"/>
    </location>
</feature>
<evidence type="ECO:0000313" key="11">
    <source>
        <dbReference type="RefSeq" id="XP_021866575.2"/>
    </source>
</evidence>
<evidence type="ECO:0000256" key="6">
    <source>
        <dbReference type="ARBA" id="ARBA00022786"/>
    </source>
</evidence>
<dbReference type="InterPro" id="IPR016024">
    <property type="entry name" value="ARM-type_fold"/>
</dbReference>
<protein>
    <recommendedName>
        <fullName evidence="3">RING-type E3 ubiquitin transferase</fullName>
        <ecNumber evidence="3">2.3.2.27</ecNumber>
    </recommendedName>
</protein>
<dbReference type="PROSITE" id="PS51698">
    <property type="entry name" value="U_BOX"/>
    <property type="match status" value="1"/>
</dbReference>
<dbReference type="SMART" id="SM00504">
    <property type="entry name" value="Ubox"/>
    <property type="match status" value="1"/>
</dbReference>
<proteinExistence type="predicted"/>
<evidence type="ECO:0000256" key="1">
    <source>
        <dbReference type="ARBA" id="ARBA00000900"/>
    </source>
</evidence>
<sequence>MFKPKFCKSSPNLTLNCPIPFGISDAKIGSPAGIIMLEEDNFMFLTPKEGKDIIHDIEVLIESLGLMGDYRITQRKESQNLVRRIKIMHLLLEEIRQINAPALSNSAHASFCNLRKALLSAKKLLKTCSEGSKIYLALEREAITGIFHSVNTKLSQALDDIPYNDLNISDEVKEQTELMGQQLKRAKRRTDTQDLELSMDMMVVFSKDDDRNADIAIIERLAKKLNLSTSEELKEESKAVRRLAKDKRAEENMQLILDVLNKFKQIAGIDETNLMLEDHTINKPLEQQQQQQQQHQQHQQQTIKIPTIETPQEFLCPITLEIMTDPVIVATGQTYERESIRKWLDSSHRTCPKSGQVLEHISLAPNYALKNLIIQWCEKNKIQVTRKKDESSNRNKTTTTNDPSLPEHKSIIISLIKDLSSTHLEIQREAVHKLRLLSKESPENRILIAESSGIPPLVQLLSNPYSKTKEHAVTTLLNLSIDRTNKQLITEYGAIPTIIEVLQNGNVGSKENAAATLFSLSMLDENKVTIGLSDGIPPLVNLLANGTIRGKRDAATALFNLSLNTMNKARAIEAGIVRPLLNLLDDNELGMIDEALSILLLLVSHPQGRQEIGQLPFIQALVDFMGGDGTPKNKEGAAAILLELGLNGGSSFLLAALQFGVYECLVQISQSGTNRGQRKACSILQLMRQYEQIP</sequence>
<dbReference type="PROSITE" id="PS50176">
    <property type="entry name" value="ARM_REPEAT"/>
    <property type="match status" value="3"/>
</dbReference>
<dbReference type="SMART" id="SM00185">
    <property type="entry name" value="ARM"/>
    <property type="match status" value="6"/>
</dbReference>
<keyword evidence="6" id="KW-0833">Ubl conjugation pathway</keyword>
<feature type="compositionally biased region" description="Polar residues" evidence="8">
    <location>
        <begin position="394"/>
        <end position="403"/>
    </location>
</feature>
<dbReference type="GeneID" id="110805287"/>
<dbReference type="InterPro" id="IPR003613">
    <property type="entry name" value="Ubox_domain"/>
</dbReference>
<feature type="repeat" description="ARM" evidence="7">
    <location>
        <begin position="452"/>
        <end position="494"/>
    </location>
</feature>
<evidence type="ECO:0000256" key="7">
    <source>
        <dbReference type="PROSITE-ProRule" id="PRU00259"/>
    </source>
</evidence>
<dbReference type="InterPro" id="IPR058678">
    <property type="entry name" value="ARM_PUB"/>
</dbReference>
<dbReference type="PANTHER" id="PTHR23315:SF49">
    <property type="entry name" value="RING-TYPE E3 UBIQUITIN TRANSFERASE"/>
    <property type="match status" value="1"/>
</dbReference>
<feature type="region of interest" description="Disordered" evidence="8">
    <location>
        <begin position="385"/>
        <end position="405"/>
    </location>
</feature>
<dbReference type="InterPro" id="IPR045210">
    <property type="entry name" value="RING-Ubox_PUB"/>
</dbReference>
<feature type="repeat" description="ARM" evidence="7">
    <location>
        <begin position="493"/>
        <end position="535"/>
    </location>
</feature>
<evidence type="ECO:0000256" key="2">
    <source>
        <dbReference type="ARBA" id="ARBA00004906"/>
    </source>
</evidence>
<dbReference type="CDD" id="cd16664">
    <property type="entry name" value="RING-Ubox_PUB"/>
    <property type="match status" value="1"/>
</dbReference>
<comment type="catalytic activity">
    <reaction evidence="1">
        <text>S-ubiquitinyl-[E2 ubiquitin-conjugating enzyme]-L-cysteine + [acceptor protein]-L-lysine = [E2 ubiquitin-conjugating enzyme]-L-cysteine + N(6)-ubiquitinyl-[acceptor protein]-L-lysine.</text>
        <dbReference type="EC" id="2.3.2.27"/>
    </reaction>
</comment>
<dbReference type="GO" id="GO:0005634">
    <property type="term" value="C:nucleus"/>
    <property type="evidence" value="ECO:0000318"/>
    <property type="project" value="GO_Central"/>
</dbReference>